<name>A0A5B0S780_PUCGR</name>
<protein>
    <submittedName>
        <fullName evidence="2">Uncharacterized protein</fullName>
    </submittedName>
</protein>
<feature type="region of interest" description="Disordered" evidence="1">
    <location>
        <begin position="74"/>
        <end position="150"/>
    </location>
</feature>
<feature type="compositionally biased region" description="Acidic residues" evidence="1">
    <location>
        <begin position="98"/>
        <end position="113"/>
    </location>
</feature>
<gene>
    <name evidence="2" type="ORF">PGTUg99_020013</name>
</gene>
<dbReference type="AlphaFoldDB" id="A0A5B0S780"/>
<evidence type="ECO:0000313" key="2">
    <source>
        <dbReference type="EMBL" id="KAA1134036.1"/>
    </source>
</evidence>
<evidence type="ECO:0000313" key="3">
    <source>
        <dbReference type="Proteomes" id="UP000325313"/>
    </source>
</evidence>
<dbReference type="EMBL" id="VDEP01000069">
    <property type="protein sequence ID" value="KAA1134036.1"/>
    <property type="molecule type" value="Genomic_DNA"/>
</dbReference>
<reference evidence="2 3" key="1">
    <citation type="submission" date="2019-05" db="EMBL/GenBank/DDBJ databases">
        <title>Emergence of the Ug99 lineage of the wheat stem rust pathogen through somatic hybridization.</title>
        <authorList>
            <person name="Li F."/>
            <person name="Upadhyaya N.M."/>
            <person name="Sperschneider J."/>
            <person name="Matny O."/>
            <person name="Nguyen-Phuc H."/>
            <person name="Mago R."/>
            <person name="Raley C."/>
            <person name="Miller M.E."/>
            <person name="Silverstein K.A.T."/>
            <person name="Henningsen E."/>
            <person name="Hirsch C.D."/>
            <person name="Visser B."/>
            <person name="Pretorius Z.A."/>
            <person name="Steffenson B.J."/>
            <person name="Schwessinger B."/>
            <person name="Dodds P.N."/>
            <person name="Figueroa M."/>
        </authorList>
    </citation>
    <scope>NUCLEOTIDE SEQUENCE [LARGE SCALE GENOMIC DNA]</scope>
    <source>
        <strain evidence="2 3">Ug99</strain>
    </source>
</reference>
<accession>A0A5B0S780</accession>
<proteinExistence type="predicted"/>
<feature type="compositionally biased region" description="Polar residues" evidence="1">
    <location>
        <begin position="130"/>
        <end position="145"/>
    </location>
</feature>
<sequence>MYGLLQGNSLNSTDGSTWDPTSMHIRCICHKLALIVNARLAALALKTLPLAKAKESVLGFFPVLGRLMEEKEEEGTEALKAPEVEVLDGPEDVINIPDESDRDYGNADDEGSDYDVPNPALDDPSGDKGTPNQPSATSTKTASQNKHTKTSRLLELTNKVSMLLSLMIFLEPVKLTNYISSML</sequence>
<dbReference type="Proteomes" id="UP000325313">
    <property type="component" value="Unassembled WGS sequence"/>
</dbReference>
<comment type="caution">
    <text evidence="2">The sequence shown here is derived from an EMBL/GenBank/DDBJ whole genome shotgun (WGS) entry which is preliminary data.</text>
</comment>
<evidence type="ECO:0000256" key="1">
    <source>
        <dbReference type="SAM" id="MobiDB-lite"/>
    </source>
</evidence>
<organism evidence="2 3">
    <name type="scientific">Puccinia graminis f. sp. tritici</name>
    <dbReference type="NCBI Taxonomy" id="56615"/>
    <lineage>
        <taxon>Eukaryota</taxon>
        <taxon>Fungi</taxon>
        <taxon>Dikarya</taxon>
        <taxon>Basidiomycota</taxon>
        <taxon>Pucciniomycotina</taxon>
        <taxon>Pucciniomycetes</taxon>
        <taxon>Pucciniales</taxon>
        <taxon>Pucciniaceae</taxon>
        <taxon>Puccinia</taxon>
    </lineage>
</organism>